<name>A0ABX5VJX7_9MICO</name>
<dbReference type="Pfam" id="PF00756">
    <property type="entry name" value="Esterase"/>
    <property type="match status" value="1"/>
</dbReference>
<reference evidence="3 4" key="1">
    <citation type="submission" date="2019-05" db="EMBL/GenBank/DDBJ databases">
        <title>Georgenia *** sp. nov., and Georgenia *** sp. nov., isolated from the intestinal contents of plateau pika (Ochotona curzoniae) in the Qinghai-Tibet plateau of China.</title>
        <authorList>
            <person name="Tian Z."/>
        </authorList>
    </citation>
    <scope>NUCLEOTIDE SEQUENCE [LARGE SCALE GENOMIC DNA]</scope>
    <source>
        <strain evidence="3 4">Z294</strain>
    </source>
</reference>
<gene>
    <name evidence="3" type="ORF">FE251_00420</name>
</gene>
<dbReference type="SUPFAM" id="SSF53474">
    <property type="entry name" value="alpha/beta-Hydrolases"/>
    <property type="match status" value="1"/>
</dbReference>
<sequence length="488" mass="51991">MMPFIAIRSVRVVMCSPMRRGDPVQVTWGNALSNLVSADIGVKGSRALASPAPGRARRGQDIMGAGAEAIRGAGVDATTTAAEQGADQGQHRAREHGRHRAADDHRVHRDALSSWWTVAGLAVSALAAILAAWRRRHHRPHDHPAHRRRRRWSLRRRLLVGGAGAAALLGAISVAVNARVGFVPDVEGLRLRLRLGSARSVVPQPTEPASRRAGAGLASVSTTPPQGRGSAGAVRIPAPPELRIPSDTAWVYTPPDYDPSGHTLYPTLYLLHGSPGSAVDWMASGLPGVLDSLITSGVVRPMVVVTPDTNAVGTTESSCLDSTTGGSQVETYLTNVVVPWVDTHYPVASHWRYRAIGGMSSGAFGALDQGLRHPELYGTILAILPYDHPGEGGSHQLATQEEVDAHSPGVYLPTIDLPHPLGVFLDYGELVAEAEEGATARKLAALLRARGVEVALRTEPGLGHTWTMALVALPHAVEFFEQRMARDD</sequence>
<dbReference type="InterPro" id="IPR050583">
    <property type="entry name" value="Mycobacterial_A85_antigen"/>
</dbReference>
<keyword evidence="2" id="KW-0472">Membrane</keyword>
<protein>
    <recommendedName>
        <fullName evidence="5">Esterase</fullName>
    </recommendedName>
</protein>
<evidence type="ECO:0000256" key="1">
    <source>
        <dbReference type="SAM" id="MobiDB-lite"/>
    </source>
</evidence>
<evidence type="ECO:0000256" key="2">
    <source>
        <dbReference type="SAM" id="Phobius"/>
    </source>
</evidence>
<feature type="transmembrane region" description="Helical" evidence="2">
    <location>
        <begin position="154"/>
        <end position="176"/>
    </location>
</feature>
<dbReference type="InterPro" id="IPR029058">
    <property type="entry name" value="AB_hydrolase_fold"/>
</dbReference>
<dbReference type="InterPro" id="IPR000801">
    <property type="entry name" value="Esterase-like"/>
</dbReference>
<dbReference type="Proteomes" id="UP000313948">
    <property type="component" value="Chromosome"/>
</dbReference>
<evidence type="ECO:0008006" key="5">
    <source>
        <dbReference type="Google" id="ProtNLM"/>
    </source>
</evidence>
<keyword evidence="4" id="KW-1185">Reference proteome</keyword>
<dbReference type="PANTHER" id="PTHR48098">
    <property type="entry name" value="ENTEROCHELIN ESTERASE-RELATED"/>
    <property type="match status" value="1"/>
</dbReference>
<feature type="transmembrane region" description="Helical" evidence="2">
    <location>
        <begin position="115"/>
        <end position="133"/>
    </location>
</feature>
<evidence type="ECO:0000313" key="4">
    <source>
        <dbReference type="Proteomes" id="UP000313948"/>
    </source>
</evidence>
<dbReference type="EMBL" id="CP040899">
    <property type="protein sequence ID" value="QDB78021.1"/>
    <property type="molecule type" value="Genomic_DNA"/>
</dbReference>
<feature type="region of interest" description="Disordered" evidence="1">
    <location>
        <begin position="200"/>
        <end position="238"/>
    </location>
</feature>
<proteinExistence type="predicted"/>
<organism evidence="3 4">
    <name type="scientific">Georgenia wutianyii</name>
    <dbReference type="NCBI Taxonomy" id="2585135"/>
    <lineage>
        <taxon>Bacteria</taxon>
        <taxon>Bacillati</taxon>
        <taxon>Actinomycetota</taxon>
        <taxon>Actinomycetes</taxon>
        <taxon>Micrococcales</taxon>
        <taxon>Bogoriellaceae</taxon>
        <taxon>Georgenia</taxon>
    </lineage>
</organism>
<feature type="region of interest" description="Disordered" evidence="1">
    <location>
        <begin position="77"/>
        <end position="105"/>
    </location>
</feature>
<evidence type="ECO:0000313" key="3">
    <source>
        <dbReference type="EMBL" id="QDB78021.1"/>
    </source>
</evidence>
<accession>A0ABX5VJX7</accession>
<dbReference type="Gene3D" id="3.40.50.1820">
    <property type="entry name" value="alpha/beta hydrolase"/>
    <property type="match status" value="1"/>
</dbReference>
<keyword evidence="2" id="KW-1133">Transmembrane helix</keyword>
<keyword evidence="2" id="KW-0812">Transmembrane</keyword>